<dbReference type="EMBL" id="MKZS01000001">
    <property type="protein sequence ID" value="OLT61415.1"/>
    <property type="molecule type" value="Genomic_DNA"/>
</dbReference>
<organism evidence="1 2">
    <name type="scientific">Moorena bouillonii PNG</name>
    <dbReference type="NCBI Taxonomy" id="568701"/>
    <lineage>
        <taxon>Bacteria</taxon>
        <taxon>Bacillati</taxon>
        <taxon>Cyanobacteriota</taxon>
        <taxon>Cyanophyceae</taxon>
        <taxon>Coleofasciculales</taxon>
        <taxon>Coleofasciculaceae</taxon>
        <taxon>Moorena</taxon>
    </lineage>
</organism>
<protein>
    <submittedName>
        <fullName evidence="1">Uncharacterized protein</fullName>
    </submittedName>
</protein>
<dbReference type="Proteomes" id="UP000186657">
    <property type="component" value="Unassembled WGS sequence"/>
</dbReference>
<reference evidence="1 2" key="1">
    <citation type="submission" date="2016-10" db="EMBL/GenBank/DDBJ databases">
        <title>Comparative genomics uncovers the prolific and rare metabolic potential of the cyanobacterial genus Moorea.</title>
        <authorList>
            <person name="Leao T."/>
            <person name="Castelao G."/>
            <person name="Korobeynikov A."/>
            <person name="Monroe E.A."/>
            <person name="Podell S."/>
            <person name="Glukhov E."/>
            <person name="Allen E."/>
            <person name="Gerwick W.H."/>
            <person name="Gerwick L."/>
        </authorList>
    </citation>
    <scope>NUCLEOTIDE SEQUENCE [LARGE SCALE GENOMIC DNA]</scope>
    <source>
        <strain evidence="1 2">PNG5-198</strain>
    </source>
</reference>
<proteinExistence type="predicted"/>
<comment type="caution">
    <text evidence="1">The sequence shown here is derived from an EMBL/GenBank/DDBJ whole genome shotgun (WGS) entry which is preliminary data.</text>
</comment>
<keyword evidence="2" id="KW-1185">Reference proteome</keyword>
<sequence length="79" mass="8939">MARDHTGKREFRNRLVEGGAGDRLLNQLLSQLKAGGWIKELVKQRSDSTQVLATLRELNRLEAVGEMQERSNPHLARTS</sequence>
<accession>A0A1U7N653</accession>
<dbReference type="AlphaFoldDB" id="A0A1U7N653"/>
<name>A0A1U7N653_9CYAN</name>
<evidence type="ECO:0000313" key="1">
    <source>
        <dbReference type="EMBL" id="OLT61415.1"/>
    </source>
</evidence>
<evidence type="ECO:0000313" key="2">
    <source>
        <dbReference type="Proteomes" id="UP000186657"/>
    </source>
</evidence>
<gene>
    <name evidence="1" type="ORF">BJP37_22795</name>
</gene>
<dbReference type="RefSeq" id="WP_075902506.1">
    <property type="nucleotide sequence ID" value="NZ_MKZS01000001.1"/>
</dbReference>